<evidence type="ECO:0000313" key="2">
    <source>
        <dbReference type="Proteomes" id="UP000294360"/>
    </source>
</evidence>
<protein>
    <recommendedName>
        <fullName evidence="3">Membrane protein of uknown function UCP014873</fullName>
    </recommendedName>
</protein>
<gene>
    <name evidence="1" type="ORF">MTUNDRAET4_0783</name>
</gene>
<proteinExistence type="predicted"/>
<dbReference type="AlphaFoldDB" id="A0A4U8Z0C4"/>
<evidence type="ECO:0008006" key="3">
    <source>
        <dbReference type="Google" id="ProtNLM"/>
    </source>
</evidence>
<dbReference type="InterPro" id="IPR009200">
    <property type="entry name" value="DUF1269_membrane"/>
</dbReference>
<evidence type="ECO:0000313" key="1">
    <source>
        <dbReference type="EMBL" id="VFU07676.1"/>
    </source>
</evidence>
<reference evidence="1 2" key="1">
    <citation type="submission" date="2019-03" db="EMBL/GenBank/DDBJ databases">
        <authorList>
            <person name="Kox A.R. M."/>
        </authorList>
    </citation>
    <scope>NUCLEOTIDE SEQUENCE [LARGE SCALE GENOMIC DNA]</scope>
    <source>
        <strain evidence="1">MTUNDRAET4 annotated genome</strain>
    </source>
</reference>
<sequence length="181" mass="18669">MSDLVVIVYPTEEKAEEVRKRLFELQKEYLIKLGDAVIATKSPDGQIKLHQVVNTTAAGAVSGSFWGLLVGILFLNPLLGAALGAAGGALGGALTDVGINDDFMKQLAESIQPGNAALFVLIEDMTGDKVIAQIKDYGGVVLKTSFDETKEQMLRNALASATAAAAAAPAPAEVPAGGASS</sequence>
<dbReference type="RefSeq" id="WP_134487101.1">
    <property type="nucleotide sequence ID" value="NZ_CP139089.1"/>
</dbReference>
<dbReference type="KEGG" id="mtun:MTUNDRAET4_0783"/>
<dbReference type="OrthoDB" id="275223at2"/>
<accession>A0A4U8Z0C4</accession>
<name>A0A4U8Z0C4_METTU</name>
<dbReference type="Proteomes" id="UP000294360">
    <property type="component" value="Chromosome"/>
</dbReference>
<dbReference type="Pfam" id="PF06897">
    <property type="entry name" value="DUF1269"/>
    <property type="match status" value="1"/>
</dbReference>
<dbReference type="EMBL" id="LR536450">
    <property type="protein sequence ID" value="VFU07676.1"/>
    <property type="molecule type" value="Genomic_DNA"/>
</dbReference>
<organism evidence="1 2">
    <name type="scientific">Methylocella tundrae</name>
    <dbReference type="NCBI Taxonomy" id="227605"/>
    <lineage>
        <taxon>Bacteria</taxon>
        <taxon>Pseudomonadati</taxon>
        <taxon>Pseudomonadota</taxon>
        <taxon>Alphaproteobacteria</taxon>
        <taxon>Hyphomicrobiales</taxon>
        <taxon>Beijerinckiaceae</taxon>
        <taxon>Methylocella</taxon>
    </lineage>
</organism>